<dbReference type="Proteomes" id="UP001180020">
    <property type="component" value="Unassembled WGS sequence"/>
</dbReference>
<organism evidence="1 2">
    <name type="scientific">Acorus calamus</name>
    <name type="common">Sweet flag</name>
    <dbReference type="NCBI Taxonomy" id="4465"/>
    <lineage>
        <taxon>Eukaryota</taxon>
        <taxon>Viridiplantae</taxon>
        <taxon>Streptophyta</taxon>
        <taxon>Embryophyta</taxon>
        <taxon>Tracheophyta</taxon>
        <taxon>Spermatophyta</taxon>
        <taxon>Magnoliopsida</taxon>
        <taxon>Liliopsida</taxon>
        <taxon>Acoraceae</taxon>
        <taxon>Acorus</taxon>
    </lineage>
</organism>
<gene>
    <name evidence="1" type="ORF">QJS10_CPB14g00833</name>
</gene>
<evidence type="ECO:0000313" key="2">
    <source>
        <dbReference type="Proteomes" id="UP001180020"/>
    </source>
</evidence>
<proteinExistence type="predicted"/>
<dbReference type="EMBL" id="JAUJYO010000014">
    <property type="protein sequence ID" value="KAK1299300.1"/>
    <property type="molecule type" value="Genomic_DNA"/>
</dbReference>
<reference evidence="1" key="2">
    <citation type="submission" date="2023-06" db="EMBL/GenBank/DDBJ databases">
        <authorList>
            <person name="Ma L."/>
            <person name="Liu K.-W."/>
            <person name="Li Z."/>
            <person name="Hsiao Y.-Y."/>
            <person name="Qi Y."/>
            <person name="Fu T."/>
            <person name="Tang G."/>
            <person name="Zhang D."/>
            <person name="Sun W.-H."/>
            <person name="Liu D.-K."/>
            <person name="Li Y."/>
            <person name="Chen G.-Z."/>
            <person name="Liu X.-D."/>
            <person name="Liao X.-Y."/>
            <person name="Jiang Y.-T."/>
            <person name="Yu X."/>
            <person name="Hao Y."/>
            <person name="Huang J."/>
            <person name="Zhao X.-W."/>
            <person name="Ke S."/>
            <person name="Chen Y.-Y."/>
            <person name="Wu W.-L."/>
            <person name="Hsu J.-L."/>
            <person name="Lin Y.-F."/>
            <person name="Huang M.-D."/>
            <person name="Li C.-Y."/>
            <person name="Huang L."/>
            <person name="Wang Z.-W."/>
            <person name="Zhao X."/>
            <person name="Zhong W.-Y."/>
            <person name="Peng D.-H."/>
            <person name="Ahmad S."/>
            <person name="Lan S."/>
            <person name="Zhang J.-S."/>
            <person name="Tsai W.-C."/>
            <person name="Van De Peer Y."/>
            <person name="Liu Z.-J."/>
        </authorList>
    </citation>
    <scope>NUCLEOTIDE SEQUENCE</scope>
    <source>
        <strain evidence="1">CP</strain>
        <tissue evidence="1">Leaves</tissue>
    </source>
</reference>
<dbReference type="AlphaFoldDB" id="A0AAV9DDY1"/>
<evidence type="ECO:0000313" key="1">
    <source>
        <dbReference type="EMBL" id="KAK1299300.1"/>
    </source>
</evidence>
<keyword evidence="2" id="KW-1185">Reference proteome</keyword>
<sequence length="95" mass="10260">METGPFNSTGLMVSSKPQRFSDMYTLTIASADPKSVSVHYGWGSCGRDDVGCGGGNGGYDNSGCMVFDNRKDLIELVKRVGRNIGVIVVIDKMYE</sequence>
<protein>
    <submittedName>
        <fullName evidence="1">Signal peptidase complex subunit 2</fullName>
    </submittedName>
</protein>
<reference evidence="1" key="1">
    <citation type="journal article" date="2023" name="Nat. Commun.">
        <title>Diploid and tetraploid genomes of Acorus and the evolution of monocots.</title>
        <authorList>
            <person name="Ma L."/>
            <person name="Liu K.W."/>
            <person name="Li Z."/>
            <person name="Hsiao Y.Y."/>
            <person name="Qi Y."/>
            <person name="Fu T."/>
            <person name="Tang G.D."/>
            <person name="Zhang D."/>
            <person name="Sun W.H."/>
            <person name="Liu D.K."/>
            <person name="Li Y."/>
            <person name="Chen G.Z."/>
            <person name="Liu X.D."/>
            <person name="Liao X.Y."/>
            <person name="Jiang Y.T."/>
            <person name="Yu X."/>
            <person name="Hao Y."/>
            <person name="Huang J."/>
            <person name="Zhao X.W."/>
            <person name="Ke S."/>
            <person name="Chen Y.Y."/>
            <person name="Wu W.L."/>
            <person name="Hsu J.L."/>
            <person name="Lin Y.F."/>
            <person name="Huang M.D."/>
            <person name="Li C.Y."/>
            <person name="Huang L."/>
            <person name="Wang Z.W."/>
            <person name="Zhao X."/>
            <person name="Zhong W.Y."/>
            <person name="Peng D.H."/>
            <person name="Ahmad S."/>
            <person name="Lan S."/>
            <person name="Zhang J.S."/>
            <person name="Tsai W.C."/>
            <person name="Van de Peer Y."/>
            <person name="Liu Z.J."/>
        </authorList>
    </citation>
    <scope>NUCLEOTIDE SEQUENCE</scope>
    <source>
        <strain evidence="1">CP</strain>
    </source>
</reference>
<accession>A0AAV9DDY1</accession>
<comment type="caution">
    <text evidence="1">The sequence shown here is derived from an EMBL/GenBank/DDBJ whole genome shotgun (WGS) entry which is preliminary data.</text>
</comment>
<name>A0AAV9DDY1_ACOCL</name>